<protein>
    <recommendedName>
        <fullName evidence="6">COX assembly mitochondrial protein</fullName>
    </recommendedName>
</protein>
<reference evidence="4" key="1">
    <citation type="submission" date="2020-10" db="EMBL/GenBank/DDBJ databases">
        <authorList>
            <person name="Kikuchi T."/>
        </authorList>
    </citation>
    <scope>NUCLEOTIDE SEQUENCE</scope>
    <source>
        <strain evidence="4">NKZ352</strain>
    </source>
</reference>
<sequence>MLEVTMDIYSIFMIHFERHLWTHYGTLPIWLCSPSNQVMRKNETEGLKTDNLENLKEGDTFIDSTTGTRYRVKKTILPHYSSSGPHGLGDPEDRTLRKIEADVIIPNRMNTQIERVECNSSYLDLVKCFRNDGAVAGLNTCKPALEIYNRCKFEKFHDPEFRSRMTDEYLAERSEARRTGMTSQQRKLEEYREWKRKNNTASEK</sequence>
<evidence type="ECO:0000313" key="5">
    <source>
        <dbReference type="Proteomes" id="UP000835052"/>
    </source>
</evidence>
<dbReference type="Pfam" id="PF08583">
    <property type="entry name" value="Cmc1"/>
    <property type="match status" value="1"/>
</dbReference>
<keyword evidence="5" id="KW-1185">Reference proteome</keyword>
<dbReference type="InterPro" id="IPR013892">
    <property type="entry name" value="Cyt_c_biogenesis_Cmc1-like"/>
</dbReference>
<name>A0A8S1GZK8_9PELO</name>
<comment type="similarity">
    <text evidence="1">Belongs to the CMC family.</text>
</comment>
<evidence type="ECO:0008006" key="6">
    <source>
        <dbReference type="Google" id="ProtNLM"/>
    </source>
</evidence>
<dbReference type="OrthoDB" id="6224010at2759"/>
<dbReference type="EMBL" id="CAJGYM010000007">
    <property type="protein sequence ID" value="CAD6187868.1"/>
    <property type="molecule type" value="Genomic_DNA"/>
</dbReference>
<accession>A0A8S1GZK8</accession>
<proteinExistence type="inferred from homology"/>
<evidence type="ECO:0000256" key="2">
    <source>
        <dbReference type="ARBA" id="ARBA00023157"/>
    </source>
</evidence>
<organism evidence="4 5">
    <name type="scientific">Caenorhabditis auriculariae</name>
    <dbReference type="NCBI Taxonomy" id="2777116"/>
    <lineage>
        <taxon>Eukaryota</taxon>
        <taxon>Metazoa</taxon>
        <taxon>Ecdysozoa</taxon>
        <taxon>Nematoda</taxon>
        <taxon>Chromadorea</taxon>
        <taxon>Rhabditida</taxon>
        <taxon>Rhabditina</taxon>
        <taxon>Rhabditomorpha</taxon>
        <taxon>Rhabditoidea</taxon>
        <taxon>Rhabditidae</taxon>
        <taxon>Peloderinae</taxon>
        <taxon>Caenorhabditis</taxon>
    </lineage>
</organism>
<dbReference type="Proteomes" id="UP000835052">
    <property type="component" value="Unassembled WGS sequence"/>
</dbReference>
<comment type="caution">
    <text evidence="4">The sequence shown here is derived from an EMBL/GenBank/DDBJ whole genome shotgun (WGS) entry which is preliminary data.</text>
</comment>
<dbReference type="AlphaFoldDB" id="A0A8S1GZK8"/>
<evidence type="ECO:0000256" key="3">
    <source>
        <dbReference type="SAM" id="MobiDB-lite"/>
    </source>
</evidence>
<gene>
    <name evidence="4" type="ORF">CAUJ_LOCUS3787</name>
</gene>
<feature type="region of interest" description="Disordered" evidence="3">
    <location>
        <begin position="173"/>
        <end position="204"/>
    </location>
</feature>
<keyword evidence="2" id="KW-1015">Disulfide bond</keyword>
<evidence type="ECO:0000256" key="1">
    <source>
        <dbReference type="ARBA" id="ARBA00007347"/>
    </source>
</evidence>
<evidence type="ECO:0000313" key="4">
    <source>
        <dbReference type="EMBL" id="CAD6187868.1"/>
    </source>
</evidence>